<dbReference type="GO" id="GO:0016994">
    <property type="term" value="F:precorrin-6A reductase activity"/>
    <property type="evidence" value="ECO:0007669"/>
    <property type="project" value="InterPro"/>
</dbReference>
<comment type="pathway">
    <text evidence="1">Cofactor biosynthesis; adenosylcobalamin biosynthesis.</text>
</comment>
<dbReference type="Proteomes" id="UP001296776">
    <property type="component" value="Unassembled WGS sequence"/>
</dbReference>
<dbReference type="NCBIfam" id="NF005968">
    <property type="entry name" value="PRK08057.1-2"/>
    <property type="match status" value="1"/>
</dbReference>
<dbReference type="PANTHER" id="PTHR36925">
    <property type="entry name" value="COBALT-PRECORRIN-6A REDUCTASE"/>
    <property type="match status" value="1"/>
</dbReference>
<dbReference type="Pfam" id="PF02571">
    <property type="entry name" value="CbiJ"/>
    <property type="match status" value="1"/>
</dbReference>
<dbReference type="EMBL" id="NRSJ01000061">
    <property type="protein sequence ID" value="MBK1707040.1"/>
    <property type="molecule type" value="Genomic_DNA"/>
</dbReference>
<evidence type="ECO:0000313" key="5">
    <source>
        <dbReference type="Proteomes" id="UP001296776"/>
    </source>
</evidence>
<gene>
    <name evidence="4" type="ORF">CKO40_21510</name>
</gene>
<dbReference type="InterPro" id="IPR003723">
    <property type="entry name" value="Precorrin-6x_reduct"/>
</dbReference>
<comment type="caution">
    <text evidence="4">The sequence shown here is derived from an EMBL/GenBank/DDBJ whole genome shotgun (WGS) entry which is preliminary data.</text>
</comment>
<protein>
    <submittedName>
        <fullName evidence="4">Cobalt-precorrin-6A reductase</fullName>
    </submittedName>
</protein>
<dbReference type="RefSeq" id="WP_200348521.1">
    <property type="nucleotide sequence ID" value="NZ_NRSJ01000061.1"/>
</dbReference>
<keyword evidence="5" id="KW-1185">Reference proteome</keyword>
<reference evidence="4" key="2">
    <citation type="journal article" date="2020" name="Microorganisms">
        <title>Osmotic Adaptation and Compatible Solute Biosynthesis of Phototrophic Bacteria as Revealed from Genome Analyses.</title>
        <authorList>
            <person name="Imhoff J.F."/>
            <person name="Rahn T."/>
            <person name="Kunzel S."/>
            <person name="Keller A."/>
            <person name="Neulinger S.C."/>
        </authorList>
    </citation>
    <scope>NUCLEOTIDE SEQUENCE</scope>
    <source>
        <strain evidence="4">DSM 11080</strain>
    </source>
</reference>
<proteinExistence type="predicted"/>
<keyword evidence="3" id="KW-0560">Oxidoreductase</keyword>
<dbReference type="NCBIfam" id="TIGR00715">
    <property type="entry name" value="precor6x_red"/>
    <property type="match status" value="1"/>
</dbReference>
<keyword evidence="2" id="KW-0169">Cobalamin biosynthesis</keyword>
<name>A0AAJ0U821_9GAMM</name>
<accession>A0AAJ0U821</accession>
<organism evidence="4 5">
    <name type="scientific">Halochromatium glycolicum</name>
    <dbReference type="NCBI Taxonomy" id="85075"/>
    <lineage>
        <taxon>Bacteria</taxon>
        <taxon>Pseudomonadati</taxon>
        <taxon>Pseudomonadota</taxon>
        <taxon>Gammaproteobacteria</taxon>
        <taxon>Chromatiales</taxon>
        <taxon>Chromatiaceae</taxon>
        <taxon>Halochromatium</taxon>
    </lineage>
</organism>
<reference evidence="4" key="1">
    <citation type="submission" date="2017-08" db="EMBL/GenBank/DDBJ databases">
        <authorList>
            <person name="Imhoff J.F."/>
            <person name="Rahn T."/>
            <person name="Kuenzel S."/>
            <person name="Neulinger S.C."/>
        </authorList>
    </citation>
    <scope>NUCLEOTIDE SEQUENCE</scope>
    <source>
        <strain evidence="4">DSM 11080</strain>
    </source>
</reference>
<evidence type="ECO:0000256" key="1">
    <source>
        <dbReference type="ARBA" id="ARBA00004953"/>
    </source>
</evidence>
<evidence type="ECO:0000256" key="2">
    <source>
        <dbReference type="ARBA" id="ARBA00022573"/>
    </source>
</evidence>
<dbReference type="GO" id="GO:0009236">
    <property type="term" value="P:cobalamin biosynthetic process"/>
    <property type="evidence" value="ECO:0007669"/>
    <property type="project" value="UniProtKB-KW"/>
</dbReference>
<evidence type="ECO:0000313" key="4">
    <source>
        <dbReference type="EMBL" id="MBK1707040.1"/>
    </source>
</evidence>
<evidence type="ECO:0000256" key="3">
    <source>
        <dbReference type="ARBA" id="ARBA00023002"/>
    </source>
</evidence>
<dbReference type="PANTHER" id="PTHR36925:SF1">
    <property type="entry name" value="COBALT-PRECORRIN-6A REDUCTASE"/>
    <property type="match status" value="1"/>
</dbReference>
<sequence length="259" mass="27902">MSPDPRPSNPQPTPAVLILGGTTEGYALAEALAERADLRVVSSLAGRTDQPRLPPGEHRIGGFGGVPGLIDYLRTQRLDAVIDATHPFASAMGWNAAAACEALGLPLLRLERPAWQPQPGDDWWQVDDWPGAVAALRHSGARRVLLAVGRQELAPFADLDAIHFLIRAVSPPRPLPAFQDARLLLARGPFSLGDERALLRDERIDTLVCKNSGGEATAAKLAAARELGVRVIMRRRPQRPPSPRATDVSAALAWLDNCL</sequence>
<dbReference type="AlphaFoldDB" id="A0AAJ0U821"/>
<dbReference type="PROSITE" id="PS51014">
    <property type="entry name" value="COBK_CBIJ"/>
    <property type="match status" value="1"/>
</dbReference>